<dbReference type="Proteomes" id="UP000054683">
    <property type="component" value="Unassembled WGS sequence"/>
</dbReference>
<dbReference type="Pfam" id="PF00753">
    <property type="entry name" value="Lactamase_B"/>
    <property type="match status" value="1"/>
</dbReference>
<evidence type="ECO:0000313" key="3">
    <source>
        <dbReference type="Proteomes" id="UP000054683"/>
    </source>
</evidence>
<dbReference type="EMBL" id="FCOK02000003">
    <property type="protein sequence ID" value="SAL15212.1"/>
    <property type="molecule type" value="Genomic_DNA"/>
</dbReference>
<dbReference type="AlphaFoldDB" id="A0A158F5S8"/>
<gene>
    <name evidence="2" type="ORF">AWB69_00692</name>
</gene>
<dbReference type="RefSeq" id="WP_062082146.1">
    <property type="nucleotide sequence ID" value="NZ_FCOK02000003.1"/>
</dbReference>
<organism evidence="2 3">
    <name type="scientific">Caballeronia udeis</name>
    <dbReference type="NCBI Taxonomy" id="1232866"/>
    <lineage>
        <taxon>Bacteria</taxon>
        <taxon>Pseudomonadati</taxon>
        <taxon>Pseudomonadota</taxon>
        <taxon>Betaproteobacteria</taxon>
        <taxon>Burkholderiales</taxon>
        <taxon>Burkholderiaceae</taxon>
        <taxon>Caballeronia</taxon>
    </lineage>
</organism>
<reference evidence="2 3" key="1">
    <citation type="submission" date="2016-01" db="EMBL/GenBank/DDBJ databases">
        <authorList>
            <person name="Oliw E.H."/>
        </authorList>
    </citation>
    <scope>NUCLEOTIDE SEQUENCE [LARGE SCALE GENOMIC DNA]</scope>
    <source>
        <strain evidence="2">LMG 27134</strain>
    </source>
</reference>
<dbReference type="Gene3D" id="3.60.15.10">
    <property type="entry name" value="Ribonuclease Z/Hydroxyacylglutathione hydrolase-like"/>
    <property type="match status" value="1"/>
</dbReference>
<dbReference type="InterPro" id="IPR036866">
    <property type="entry name" value="RibonucZ/Hydroxyglut_hydro"/>
</dbReference>
<dbReference type="SMART" id="SM00849">
    <property type="entry name" value="Lactamase_B"/>
    <property type="match status" value="1"/>
</dbReference>
<sequence length="314" mass="34210">MITFPASMRVFERGWLSSNNVLFIDDERDGDDGRDAHGIRTALVDTGYAIHAAQTLALVRQALGNDRTLDLIVNTHLHSDHCGGNALLQSNFICETLIPQTEADAVREWDEEKLTFRATGQRCERFGFTGTIAPGATLRLGGLDWSVLGAPGHDPHSLMLYCAAERLLISADALWENGFGVIFPELEGESGFAEQRAVLELIATLDVRAVIPGHGAPFTDVSTALDIAFSRIDYLRADPVRNAKNALKVMIVFKLMELRSMPLSELLLLVDKAGAMRAAANLLSNDRPGLVRKYLAELASSGALRVEGETVRIG</sequence>
<evidence type="ECO:0000259" key="1">
    <source>
        <dbReference type="SMART" id="SM00849"/>
    </source>
</evidence>
<evidence type="ECO:0000313" key="2">
    <source>
        <dbReference type="EMBL" id="SAL15212.1"/>
    </source>
</evidence>
<dbReference type="InterPro" id="IPR001279">
    <property type="entry name" value="Metallo-B-lactamas"/>
</dbReference>
<accession>A0A158F5S8</accession>
<dbReference type="PANTHER" id="PTHR42951">
    <property type="entry name" value="METALLO-BETA-LACTAMASE DOMAIN-CONTAINING"/>
    <property type="match status" value="1"/>
</dbReference>
<name>A0A158F5S8_9BURK</name>
<dbReference type="OrthoDB" id="2971563at2"/>
<proteinExistence type="predicted"/>
<dbReference type="SUPFAM" id="SSF56281">
    <property type="entry name" value="Metallo-hydrolase/oxidoreductase"/>
    <property type="match status" value="1"/>
</dbReference>
<protein>
    <submittedName>
        <fullName evidence="2">Beta-lactamase-like protein</fullName>
    </submittedName>
</protein>
<dbReference type="CDD" id="cd06262">
    <property type="entry name" value="metallo-hydrolase-like_MBL-fold"/>
    <property type="match status" value="1"/>
</dbReference>
<feature type="domain" description="Metallo-beta-lactamase" evidence="1">
    <location>
        <begin position="33"/>
        <end position="214"/>
    </location>
</feature>
<dbReference type="InterPro" id="IPR050855">
    <property type="entry name" value="NDM-1-like"/>
</dbReference>